<protein>
    <submittedName>
        <fullName evidence="4">Ribosomal protein S18 acetylase RimI</fullName>
    </submittedName>
</protein>
<evidence type="ECO:0000259" key="3">
    <source>
        <dbReference type="PROSITE" id="PS51186"/>
    </source>
</evidence>
<dbReference type="PANTHER" id="PTHR10908:SF0">
    <property type="entry name" value="SEROTONIN N-ACETYLTRANSFERASE"/>
    <property type="match status" value="1"/>
</dbReference>
<dbReference type="PROSITE" id="PS51186">
    <property type="entry name" value="GNAT"/>
    <property type="match status" value="1"/>
</dbReference>
<keyword evidence="4" id="KW-0687">Ribonucleoprotein</keyword>
<evidence type="ECO:0000256" key="2">
    <source>
        <dbReference type="ARBA" id="ARBA00023315"/>
    </source>
</evidence>
<sequence length="164" mass="18887">MNELKIRNVFPDDLDCITRIEADCFPAAEAASKDSFKERISVFPQGFFVGELNNKIIGFINGGVTNENHIKDKFFKTMDLHISDGNNIVIFGLDVHPDYQKKGYAKKLMNHFIRSAKKDGRKKILLTCKEHLIEFYEQFGYINEGVSQSQHGGAKWYDMYLKLK</sequence>
<name>A0A1T5MQ36_9FIRM</name>
<dbReference type="GO" id="GO:0005840">
    <property type="term" value="C:ribosome"/>
    <property type="evidence" value="ECO:0007669"/>
    <property type="project" value="UniProtKB-KW"/>
</dbReference>
<feature type="domain" description="N-acetyltransferase" evidence="3">
    <location>
        <begin position="4"/>
        <end position="164"/>
    </location>
</feature>
<dbReference type="InterPro" id="IPR051635">
    <property type="entry name" value="SNAT-like"/>
</dbReference>
<dbReference type="STRING" id="36842.SAMN02194393_05120"/>
<dbReference type="Proteomes" id="UP000190285">
    <property type="component" value="Unassembled WGS sequence"/>
</dbReference>
<organism evidence="4 5">
    <name type="scientific">Maledivibacter halophilus</name>
    <dbReference type="NCBI Taxonomy" id="36842"/>
    <lineage>
        <taxon>Bacteria</taxon>
        <taxon>Bacillati</taxon>
        <taxon>Bacillota</taxon>
        <taxon>Clostridia</taxon>
        <taxon>Peptostreptococcales</taxon>
        <taxon>Caminicellaceae</taxon>
        <taxon>Maledivibacter</taxon>
    </lineage>
</organism>
<evidence type="ECO:0000256" key="1">
    <source>
        <dbReference type="ARBA" id="ARBA00022679"/>
    </source>
</evidence>
<reference evidence="4 5" key="1">
    <citation type="submission" date="2017-02" db="EMBL/GenBank/DDBJ databases">
        <authorList>
            <person name="Peterson S.W."/>
        </authorList>
    </citation>
    <scope>NUCLEOTIDE SEQUENCE [LARGE SCALE GENOMIC DNA]</scope>
    <source>
        <strain evidence="4 5">M1</strain>
    </source>
</reference>
<keyword evidence="4" id="KW-0689">Ribosomal protein</keyword>
<gene>
    <name evidence="4" type="ORF">SAMN02194393_05120</name>
</gene>
<dbReference type="Gene3D" id="3.40.630.30">
    <property type="match status" value="1"/>
</dbReference>
<dbReference type="AlphaFoldDB" id="A0A1T5MQ36"/>
<keyword evidence="1" id="KW-0808">Transferase</keyword>
<dbReference type="CDD" id="cd04301">
    <property type="entry name" value="NAT_SF"/>
    <property type="match status" value="1"/>
</dbReference>
<evidence type="ECO:0000313" key="4">
    <source>
        <dbReference type="EMBL" id="SKC90144.1"/>
    </source>
</evidence>
<dbReference type="InterPro" id="IPR000182">
    <property type="entry name" value="GNAT_dom"/>
</dbReference>
<proteinExistence type="predicted"/>
<keyword evidence="5" id="KW-1185">Reference proteome</keyword>
<dbReference type="SUPFAM" id="SSF55729">
    <property type="entry name" value="Acyl-CoA N-acyltransferases (Nat)"/>
    <property type="match status" value="1"/>
</dbReference>
<evidence type="ECO:0000313" key="5">
    <source>
        <dbReference type="Proteomes" id="UP000190285"/>
    </source>
</evidence>
<dbReference type="Pfam" id="PF00583">
    <property type="entry name" value="Acetyltransf_1"/>
    <property type="match status" value="1"/>
</dbReference>
<dbReference type="PANTHER" id="PTHR10908">
    <property type="entry name" value="SEROTONIN N-ACETYLTRANSFERASE"/>
    <property type="match status" value="1"/>
</dbReference>
<accession>A0A1T5MQ36</accession>
<dbReference type="EMBL" id="FUZT01000021">
    <property type="protein sequence ID" value="SKC90144.1"/>
    <property type="molecule type" value="Genomic_DNA"/>
</dbReference>
<dbReference type="OrthoDB" id="9800962at2"/>
<dbReference type="GO" id="GO:0008080">
    <property type="term" value="F:N-acetyltransferase activity"/>
    <property type="evidence" value="ECO:0007669"/>
    <property type="project" value="UniProtKB-ARBA"/>
</dbReference>
<dbReference type="InterPro" id="IPR016181">
    <property type="entry name" value="Acyl_CoA_acyltransferase"/>
</dbReference>
<dbReference type="RefSeq" id="WP_079495710.1">
    <property type="nucleotide sequence ID" value="NZ_FUZT01000021.1"/>
</dbReference>
<keyword evidence="2" id="KW-0012">Acyltransferase</keyword>